<feature type="transmembrane region" description="Helical" evidence="10">
    <location>
        <begin position="721"/>
        <end position="739"/>
    </location>
</feature>
<dbReference type="GO" id="GO:0005524">
    <property type="term" value="F:ATP binding"/>
    <property type="evidence" value="ECO:0007669"/>
    <property type="project" value="UniProtKB-KW"/>
</dbReference>
<comment type="catalytic activity">
    <reaction evidence="9">
        <text>ATP + H2O = ADP + phosphate + H(+)</text>
        <dbReference type="Rhea" id="RHEA:13065"/>
        <dbReference type="ChEBI" id="CHEBI:15377"/>
        <dbReference type="ChEBI" id="CHEBI:15378"/>
        <dbReference type="ChEBI" id="CHEBI:30616"/>
        <dbReference type="ChEBI" id="CHEBI:43474"/>
        <dbReference type="ChEBI" id="CHEBI:456216"/>
    </reaction>
</comment>
<dbReference type="SFLD" id="SFLDG00002">
    <property type="entry name" value="C1.7:_P-type_atpase_like"/>
    <property type="match status" value="1"/>
</dbReference>
<evidence type="ECO:0000256" key="3">
    <source>
        <dbReference type="ARBA" id="ARBA00022692"/>
    </source>
</evidence>
<protein>
    <submittedName>
        <fullName evidence="12">Cation-transporting ATPase F</fullName>
    </submittedName>
</protein>
<organism evidence="12 13">
    <name type="scientific">Amycolatopsis cihanbeyliensis</name>
    <dbReference type="NCBI Taxonomy" id="1128664"/>
    <lineage>
        <taxon>Bacteria</taxon>
        <taxon>Bacillati</taxon>
        <taxon>Actinomycetota</taxon>
        <taxon>Actinomycetes</taxon>
        <taxon>Pseudonocardiales</taxon>
        <taxon>Pseudonocardiaceae</taxon>
        <taxon>Amycolatopsis</taxon>
    </lineage>
</organism>
<dbReference type="Pfam" id="PF00122">
    <property type="entry name" value="E1-E2_ATPase"/>
    <property type="match status" value="1"/>
</dbReference>
<dbReference type="Pfam" id="PF13246">
    <property type="entry name" value="Cation_ATPase"/>
    <property type="match status" value="1"/>
</dbReference>
<accession>A0A542DE35</accession>
<dbReference type="InterPro" id="IPR018303">
    <property type="entry name" value="ATPase_P-typ_P_site"/>
</dbReference>
<dbReference type="SMART" id="SM00831">
    <property type="entry name" value="Cation_ATPase_N"/>
    <property type="match status" value="1"/>
</dbReference>
<dbReference type="InterPro" id="IPR023214">
    <property type="entry name" value="HAD_sf"/>
</dbReference>
<dbReference type="InterPro" id="IPR004014">
    <property type="entry name" value="ATPase_P-typ_cation-transptr_N"/>
</dbReference>
<comment type="similarity">
    <text evidence="2">Belongs to the cation transport ATPase (P-type) (TC 3.A.3) family. Type IIA subfamily.</text>
</comment>
<feature type="transmembrane region" description="Helical" evidence="10">
    <location>
        <begin position="261"/>
        <end position="280"/>
    </location>
</feature>
<evidence type="ECO:0000313" key="13">
    <source>
        <dbReference type="Proteomes" id="UP000320876"/>
    </source>
</evidence>
<evidence type="ECO:0000256" key="6">
    <source>
        <dbReference type="ARBA" id="ARBA00022967"/>
    </source>
</evidence>
<dbReference type="InterPro" id="IPR001757">
    <property type="entry name" value="P_typ_ATPase"/>
</dbReference>
<dbReference type="PANTHER" id="PTHR43294">
    <property type="entry name" value="SODIUM/POTASSIUM-TRANSPORTING ATPASE SUBUNIT ALPHA"/>
    <property type="match status" value="1"/>
</dbReference>
<dbReference type="PRINTS" id="PR00120">
    <property type="entry name" value="HATPASE"/>
</dbReference>
<evidence type="ECO:0000256" key="4">
    <source>
        <dbReference type="ARBA" id="ARBA00022741"/>
    </source>
</evidence>
<dbReference type="GO" id="GO:0006883">
    <property type="term" value="P:intracellular sodium ion homeostasis"/>
    <property type="evidence" value="ECO:0007669"/>
    <property type="project" value="TreeGrafter"/>
</dbReference>
<keyword evidence="3 10" id="KW-0812">Transmembrane</keyword>
<dbReference type="Gene3D" id="3.40.50.1000">
    <property type="entry name" value="HAD superfamily/HAD-like"/>
    <property type="match status" value="1"/>
</dbReference>
<reference evidence="12 13" key="1">
    <citation type="submission" date="2019-06" db="EMBL/GenBank/DDBJ databases">
        <title>Sequencing the genomes of 1000 actinobacteria strains.</title>
        <authorList>
            <person name="Klenk H.-P."/>
        </authorList>
    </citation>
    <scope>NUCLEOTIDE SEQUENCE [LARGE SCALE GENOMIC DNA]</scope>
    <source>
        <strain evidence="12 13">DSM 45679</strain>
    </source>
</reference>
<keyword evidence="4" id="KW-0547">Nucleotide-binding</keyword>
<dbReference type="Gene3D" id="1.20.1110.10">
    <property type="entry name" value="Calcium-transporting ATPase, transmembrane domain"/>
    <property type="match status" value="1"/>
</dbReference>
<dbReference type="PANTHER" id="PTHR43294:SF20">
    <property type="entry name" value="P-TYPE ATPASE"/>
    <property type="match status" value="1"/>
</dbReference>
<comment type="subcellular location">
    <subcellularLocation>
        <location evidence="1">Cell membrane</location>
        <topology evidence="1">Multi-pass membrane protein</topology>
    </subcellularLocation>
</comment>
<dbReference type="GO" id="GO:1902600">
    <property type="term" value="P:proton transmembrane transport"/>
    <property type="evidence" value="ECO:0007669"/>
    <property type="project" value="TreeGrafter"/>
</dbReference>
<dbReference type="OrthoDB" id="9814270at2"/>
<evidence type="ECO:0000256" key="7">
    <source>
        <dbReference type="ARBA" id="ARBA00022989"/>
    </source>
</evidence>
<dbReference type="GO" id="GO:0005391">
    <property type="term" value="F:P-type sodium:potassium-exchanging transporter activity"/>
    <property type="evidence" value="ECO:0007669"/>
    <property type="project" value="TreeGrafter"/>
</dbReference>
<keyword evidence="13" id="KW-1185">Reference proteome</keyword>
<dbReference type="GO" id="GO:0036376">
    <property type="term" value="P:sodium ion export across plasma membrane"/>
    <property type="evidence" value="ECO:0007669"/>
    <property type="project" value="TreeGrafter"/>
</dbReference>
<dbReference type="InterPro" id="IPR036412">
    <property type="entry name" value="HAD-like_sf"/>
</dbReference>
<feature type="transmembrane region" description="Helical" evidence="10">
    <location>
        <begin position="690"/>
        <end position="715"/>
    </location>
</feature>
<dbReference type="RefSeq" id="WP_141996149.1">
    <property type="nucleotide sequence ID" value="NZ_VFML01000001.1"/>
</dbReference>
<dbReference type="InterPro" id="IPR050510">
    <property type="entry name" value="Cation_transp_ATPase_P-type"/>
</dbReference>
<dbReference type="SUPFAM" id="SSF81660">
    <property type="entry name" value="Metal cation-transporting ATPase, ATP-binding domain N"/>
    <property type="match status" value="1"/>
</dbReference>
<feature type="transmembrane region" description="Helical" evidence="10">
    <location>
        <begin position="829"/>
        <end position="848"/>
    </location>
</feature>
<dbReference type="SFLD" id="SFLDF00027">
    <property type="entry name" value="p-type_atpase"/>
    <property type="match status" value="1"/>
</dbReference>
<dbReference type="InterPro" id="IPR059000">
    <property type="entry name" value="ATPase_P-type_domA"/>
</dbReference>
<comment type="caution">
    <text evidence="12">The sequence shown here is derived from an EMBL/GenBank/DDBJ whole genome shotgun (WGS) entry which is preliminary data.</text>
</comment>
<dbReference type="SFLD" id="SFLDS00003">
    <property type="entry name" value="Haloacid_Dehalogenase"/>
    <property type="match status" value="1"/>
</dbReference>
<evidence type="ECO:0000256" key="8">
    <source>
        <dbReference type="ARBA" id="ARBA00023136"/>
    </source>
</evidence>
<dbReference type="Gene3D" id="3.40.1110.10">
    <property type="entry name" value="Calcium-transporting ATPase, cytoplasmic domain N"/>
    <property type="match status" value="1"/>
</dbReference>
<dbReference type="Pfam" id="PF00689">
    <property type="entry name" value="Cation_ATPase_C"/>
    <property type="match status" value="1"/>
</dbReference>
<dbReference type="Proteomes" id="UP000320876">
    <property type="component" value="Unassembled WGS sequence"/>
</dbReference>
<dbReference type="SUPFAM" id="SSF81653">
    <property type="entry name" value="Calcium ATPase, transduction domain A"/>
    <property type="match status" value="1"/>
</dbReference>
<dbReference type="Gene3D" id="2.70.150.10">
    <property type="entry name" value="Calcium-transporting ATPase, cytoplasmic transduction domain A"/>
    <property type="match status" value="1"/>
</dbReference>
<dbReference type="InterPro" id="IPR023298">
    <property type="entry name" value="ATPase_P-typ_TM_dom_sf"/>
</dbReference>
<dbReference type="PROSITE" id="PS00154">
    <property type="entry name" value="ATPASE_E1_E2"/>
    <property type="match status" value="1"/>
</dbReference>
<dbReference type="GO" id="GO:0005886">
    <property type="term" value="C:plasma membrane"/>
    <property type="evidence" value="ECO:0007669"/>
    <property type="project" value="UniProtKB-SubCell"/>
</dbReference>
<dbReference type="AlphaFoldDB" id="A0A542DE35"/>
<dbReference type="NCBIfam" id="TIGR01494">
    <property type="entry name" value="ATPase_P-type"/>
    <property type="match status" value="3"/>
</dbReference>
<dbReference type="PRINTS" id="PR00119">
    <property type="entry name" value="CATATPASE"/>
</dbReference>
<name>A0A542DE35_AMYCI</name>
<feature type="transmembrane region" description="Helical" evidence="10">
    <location>
        <begin position="77"/>
        <end position="110"/>
    </location>
</feature>
<feature type="transmembrane region" description="Helical" evidence="10">
    <location>
        <begin position="860"/>
        <end position="877"/>
    </location>
</feature>
<dbReference type="SUPFAM" id="SSF81665">
    <property type="entry name" value="Calcium ATPase, transmembrane domain M"/>
    <property type="match status" value="1"/>
</dbReference>
<dbReference type="InterPro" id="IPR008250">
    <property type="entry name" value="ATPase_P-typ_transduc_dom_A_sf"/>
</dbReference>
<keyword evidence="8 10" id="KW-0472">Membrane</keyword>
<keyword evidence="7 10" id="KW-1133">Transmembrane helix</keyword>
<feature type="transmembrane region" description="Helical" evidence="10">
    <location>
        <begin position="286"/>
        <end position="312"/>
    </location>
</feature>
<feature type="transmembrane region" description="Helical" evidence="10">
    <location>
        <begin position="767"/>
        <end position="786"/>
    </location>
</feature>
<dbReference type="GO" id="GO:1990573">
    <property type="term" value="P:potassium ion import across plasma membrane"/>
    <property type="evidence" value="ECO:0007669"/>
    <property type="project" value="TreeGrafter"/>
</dbReference>
<keyword evidence="6" id="KW-1278">Translocase</keyword>
<evidence type="ECO:0000259" key="11">
    <source>
        <dbReference type="SMART" id="SM00831"/>
    </source>
</evidence>
<keyword evidence="5" id="KW-0067">ATP-binding</keyword>
<proteinExistence type="inferred from homology"/>
<dbReference type="InterPro" id="IPR023299">
    <property type="entry name" value="ATPase_P-typ_cyto_dom_N"/>
</dbReference>
<dbReference type="InterPro" id="IPR006068">
    <property type="entry name" value="ATPase_P-typ_cation-transptr_C"/>
</dbReference>
<dbReference type="SUPFAM" id="SSF56784">
    <property type="entry name" value="HAD-like"/>
    <property type="match status" value="1"/>
</dbReference>
<evidence type="ECO:0000313" key="12">
    <source>
        <dbReference type="EMBL" id="TQJ01320.1"/>
    </source>
</evidence>
<feature type="domain" description="Cation-transporting P-type ATPase N-terminal" evidence="11">
    <location>
        <begin position="19"/>
        <end position="93"/>
    </location>
</feature>
<evidence type="ECO:0000256" key="1">
    <source>
        <dbReference type="ARBA" id="ARBA00004651"/>
    </source>
</evidence>
<gene>
    <name evidence="12" type="ORF">FB471_0994</name>
</gene>
<evidence type="ECO:0000256" key="5">
    <source>
        <dbReference type="ARBA" id="ARBA00022840"/>
    </source>
</evidence>
<evidence type="ECO:0000256" key="9">
    <source>
        <dbReference type="ARBA" id="ARBA00049360"/>
    </source>
</evidence>
<dbReference type="EMBL" id="VFML01000001">
    <property type="protein sequence ID" value="TQJ01320.1"/>
    <property type="molecule type" value="Genomic_DNA"/>
</dbReference>
<dbReference type="GO" id="GO:0030007">
    <property type="term" value="P:intracellular potassium ion homeostasis"/>
    <property type="evidence" value="ECO:0007669"/>
    <property type="project" value="TreeGrafter"/>
</dbReference>
<dbReference type="InterPro" id="IPR044492">
    <property type="entry name" value="P_typ_ATPase_HD_dom"/>
</dbReference>
<dbReference type="GO" id="GO:0016887">
    <property type="term" value="F:ATP hydrolysis activity"/>
    <property type="evidence" value="ECO:0007669"/>
    <property type="project" value="InterPro"/>
</dbReference>
<evidence type="ECO:0000256" key="2">
    <source>
        <dbReference type="ARBA" id="ARBA00005675"/>
    </source>
</evidence>
<dbReference type="Pfam" id="PF08282">
    <property type="entry name" value="Hydrolase_3"/>
    <property type="match status" value="1"/>
</dbReference>
<dbReference type="Pfam" id="PF00690">
    <property type="entry name" value="Cation_ATPase_N"/>
    <property type="match status" value="1"/>
</dbReference>
<sequence length="904" mass="95202">MTTETRVAVTGGTDPLRSRAHRLTVAEVAEELHTDSASGLTTEAAGRHLAAHGPNTLPTESDGGALRRLLRQFHDPLVYVLLAAVAVTLALGQLVDAGVILGVVLLNAVIGYVQEARARQAIDALARMAASEATVVRDGATRRVAAAGLVPGDLLVLQAGDKVPADVRLVRATSLEIDESAVTGESVPAGKSAAALPSHAVLADRTNLAHSGTIVTRGSGMALVTGTGADTELGLISRLTRGAGSTGTPLTRKLAGFSRKLAVVIVVLAALTMLVGLLRGDPFGDTFVAAVALAVGAIPEGLPAAVTIVLAIGVTRMSRRHTIVRRLPAVETLGGTTVICTDKTGTLTANEMTVTAVLTAENTYPVTGSGYAPEGELAGDLRRDHALAECLLAGVHCNEATLRVTDDGWQIVGDPTEGALLVVAAKAGLERPADQRVDTLPFESERQLMATLHRDWAGRLTGYVKGAPERVLALCADQLDAAGTRVELDREAVRAIATEHAGRGLRVLAFARFTPPRGTEVLREEDLPGRLTFLGLQLMHDPPRPEAMDAVAACRRAGVEIKMITGDHGATAEAIGHAFGLPRRTVSGAAIATTPDDELADTTVFARVSPEQKLRLVRLLQRRGQVVAMTGDGVNDAPALRQADIGIAMGKAGTEAAKEAADMVLTDDNFASIEAAVEEGRGVFDNLRKFLAWTLPTNIAEGLVILVAILVGATLPILPVQILWINMTTAVFLGLTLAFQPKEPGIMDRPPRSPGQALLTGDLVRRILLVSLVLVSGAFAVFQAQLASGVPVAEARTAAINVFVLVEVMYLISCRSLDRLRARGRNPWLLGGIALMLGLQALITYVPILNTLFHTAPVGAEAWLLALGIGLVAYAVVESDKVLWRRFDRRGQRGRNGQTRSEMP</sequence>
<evidence type="ECO:0000256" key="10">
    <source>
        <dbReference type="SAM" id="Phobius"/>
    </source>
</evidence>
<feature type="transmembrane region" description="Helical" evidence="10">
    <location>
        <begin position="798"/>
        <end position="817"/>
    </location>
</feature>